<proteinExistence type="predicted"/>
<evidence type="ECO:0000313" key="2">
    <source>
        <dbReference type="EMBL" id="MFC6060247.1"/>
    </source>
</evidence>
<protein>
    <submittedName>
        <fullName evidence="2">Uncharacterized protein</fullName>
    </submittedName>
</protein>
<name>A0ABW1MB34_9ACTN</name>
<feature type="transmembrane region" description="Helical" evidence="1">
    <location>
        <begin position="536"/>
        <end position="554"/>
    </location>
</feature>
<sequence length="612" mass="68950">MSMHAPYAAMTSGDVMEDRLETDSALHQLSEQVEGIGKGQARHEGKLDGFEDKLHDVRADVVRLSGEVTEVRQEVAGLENAITDTRQVLDTFIEQYGRDREVAKAQAELSRLTTEWHADFAQRKHTRALARGLVHTLTAQAVYRNVVNTATVRACTEERMLLEPTYWLAPAAMAIAAKFRNEDERGERARAHACMLDAAKANLFFSLTCSRLGDETEAAAWMDLYLQSLDPGELGQDFFVVLDAIASKELGDKALGYTQQTMARWNRSSLRISSDTYATADMSGGEQWEARLQNLRWRMAKNQYTALRKTCGDQWDTLRHGWELATVPDRTLAYLRRMFPDGPDGVDWPVSDGSLVESALERLINQLEPDEADIREKMRRLERVIEHGGDLEAAERAHESSFGPDTEPVTFMELLDQAVFEPDEAQLGPPARRMALRAIWPILENAANRVVADSRHHLPHHITLSVAGWSSALPTDPQMPVEPGPLVKDLTAHIKQQTRVQSDAVVRRWPRVCCALVIGGFSGSLVVPFVDGAWQGLFLLLTLGMVSWVIWEIWSVPLRKKHVNEQGDRLRNESVATLAKALDQREDFFEEWHESMEQMTALTLWGGHRNQK</sequence>
<accession>A0ABW1MB34</accession>
<dbReference type="EMBL" id="JBHSPT010000110">
    <property type="protein sequence ID" value="MFC6060247.1"/>
    <property type="molecule type" value="Genomic_DNA"/>
</dbReference>
<keyword evidence="1" id="KW-1133">Transmembrane helix</keyword>
<dbReference type="RefSeq" id="WP_386405976.1">
    <property type="nucleotide sequence ID" value="NZ_JBHSPT010000110.1"/>
</dbReference>
<organism evidence="2 3">
    <name type="scientific">Streptomyces pratens</name>
    <dbReference type="NCBI Taxonomy" id="887456"/>
    <lineage>
        <taxon>Bacteria</taxon>
        <taxon>Bacillati</taxon>
        <taxon>Actinomycetota</taxon>
        <taxon>Actinomycetes</taxon>
        <taxon>Kitasatosporales</taxon>
        <taxon>Streptomycetaceae</taxon>
        <taxon>Streptomyces</taxon>
    </lineage>
</organism>
<evidence type="ECO:0000256" key="1">
    <source>
        <dbReference type="SAM" id="Phobius"/>
    </source>
</evidence>
<gene>
    <name evidence="2" type="ORF">ACFP50_34070</name>
</gene>
<reference evidence="3" key="1">
    <citation type="journal article" date="2019" name="Int. J. Syst. Evol. Microbiol.">
        <title>The Global Catalogue of Microorganisms (GCM) 10K type strain sequencing project: providing services to taxonomists for standard genome sequencing and annotation.</title>
        <authorList>
            <consortium name="The Broad Institute Genomics Platform"/>
            <consortium name="The Broad Institute Genome Sequencing Center for Infectious Disease"/>
            <person name="Wu L."/>
            <person name="Ma J."/>
        </authorList>
    </citation>
    <scope>NUCLEOTIDE SEQUENCE [LARGE SCALE GENOMIC DNA]</scope>
    <source>
        <strain evidence="3">JCM 12763</strain>
    </source>
</reference>
<dbReference type="Proteomes" id="UP001596242">
    <property type="component" value="Unassembled WGS sequence"/>
</dbReference>
<keyword evidence="1" id="KW-0812">Transmembrane</keyword>
<comment type="caution">
    <text evidence="2">The sequence shown here is derived from an EMBL/GenBank/DDBJ whole genome shotgun (WGS) entry which is preliminary data.</text>
</comment>
<keyword evidence="3" id="KW-1185">Reference proteome</keyword>
<evidence type="ECO:0000313" key="3">
    <source>
        <dbReference type="Proteomes" id="UP001596242"/>
    </source>
</evidence>
<keyword evidence="1" id="KW-0472">Membrane</keyword>